<dbReference type="InterPro" id="IPR017853">
    <property type="entry name" value="GH"/>
</dbReference>
<dbReference type="OrthoDB" id="9806009at2"/>
<dbReference type="CDD" id="cd11334">
    <property type="entry name" value="AmyAc_TreS"/>
    <property type="match status" value="1"/>
</dbReference>
<sequence length="534" mass="62504">MDKWYQNAVMYGIDIDVFKDSNGDGIGDFRGAAEKLDYLADLGVNCLWLLPYFYSPGKDNGYDIADYLLINPCFGSTDDFVEFLQEAEKRSMRVIIDLVVNHTSDEHPWFKAARYNKHSEFYNYYLWRDKPPNDKEENVFKKEESSTWKYDELNNQYYYHKYYHFEPNLNFKNPQVRDEVERIMQYWMGFGIAGFRIDAATHLFDQFDDGKKPTGAEVMNEFYEYMTKWRKDAVLLAEADVELDQIERYIGDGDRMHMLFNFLMNNWLFLSLARKDAQPVIKGLKALPDTPKTVVWVNFIRNLDELDLEQLSEEERAEVFEAFAPNPKMQIYGRGIRRRAATMLQGHPARLKMAFNLLFAMPGAPMIVYGDEIGMGDNLIYPQREAVRTPMQWDDSENGGFSSADKERIRVQPINHGVFGYKDVNVAEQLKDEQSLLMTIRRFIAVRKDFDIIGHGKPKILKIDDAAVLGLKYENEKTELLIFINFSGEQKVFEQKFDFRNYKSILEDDPYGAQQNNNALALRAYGYRWLARIK</sequence>
<protein>
    <submittedName>
        <fullName evidence="2">Trehalose synthase</fullName>
    </submittedName>
</protein>
<evidence type="ECO:0000313" key="3">
    <source>
        <dbReference type="Proteomes" id="UP000011135"/>
    </source>
</evidence>
<dbReference type="PATRIC" id="fig|1237149.3.peg.5578"/>
<accession>L8JJF0</accession>
<comment type="caution">
    <text evidence="2">The sequence shown here is derived from an EMBL/GenBank/DDBJ whole genome shotgun (WGS) entry which is preliminary data.</text>
</comment>
<keyword evidence="3" id="KW-1185">Reference proteome</keyword>
<dbReference type="Pfam" id="PF00128">
    <property type="entry name" value="Alpha-amylase"/>
    <property type="match status" value="2"/>
</dbReference>
<feature type="domain" description="Glycosyl hydrolase family 13 catalytic" evidence="1">
    <location>
        <begin position="12"/>
        <end position="408"/>
    </location>
</feature>
<dbReference type="SMART" id="SM00642">
    <property type="entry name" value="Aamy"/>
    <property type="match status" value="1"/>
</dbReference>
<proteinExistence type="predicted"/>
<dbReference type="SUPFAM" id="SSF51445">
    <property type="entry name" value="(Trans)glycosidases"/>
    <property type="match status" value="1"/>
</dbReference>
<dbReference type="Proteomes" id="UP000011135">
    <property type="component" value="Unassembled WGS sequence"/>
</dbReference>
<dbReference type="InterPro" id="IPR045857">
    <property type="entry name" value="O16G_dom_2"/>
</dbReference>
<dbReference type="Gene3D" id="3.20.20.80">
    <property type="entry name" value="Glycosidases"/>
    <property type="match status" value="1"/>
</dbReference>
<dbReference type="STRING" id="1237149.C900_00462"/>
<organism evidence="2 3">
    <name type="scientific">Fulvivirga imtechensis AK7</name>
    <dbReference type="NCBI Taxonomy" id="1237149"/>
    <lineage>
        <taxon>Bacteria</taxon>
        <taxon>Pseudomonadati</taxon>
        <taxon>Bacteroidota</taxon>
        <taxon>Cytophagia</taxon>
        <taxon>Cytophagales</taxon>
        <taxon>Fulvivirgaceae</taxon>
        <taxon>Fulvivirga</taxon>
    </lineage>
</organism>
<reference evidence="2 3" key="1">
    <citation type="submission" date="2012-12" db="EMBL/GenBank/DDBJ databases">
        <title>Genome assembly of Fulvivirga imtechensis AK7.</title>
        <authorList>
            <person name="Nupur N."/>
            <person name="Khatri I."/>
            <person name="Kumar R."/>
            <person name="Subramanian S."/>
            <person name="Pinnaka A."/>
        </authorList>
    </citation>
    <scope>NUCLEOTIDE SEQUENCE [LARGE SCALE GENOMIC DNA]</scope>
    <source>
        <strain evidence="2 3">AK7</strain>
    </source>
</reference>
<dbReference type="EMBL" id="AMZN01000117">
    <property type="protein sequence ID" value="ELR68363.1"/>
    <property type="molecule type" value="Genomic_DNA"/>
</dbReference>
<dbReference type="GO" id="GO:0005975">
    <property type="term" value="P:carbohydrate metabolic process"/>
    <property type="evidence" value="ECO:0007669"/>
    <property type="project" value="InterPro"/>
</dbReference>
<dbReference type="PANTHER" id="PTHR10357">
    <property type="entry name" value="ALPHA-AMYLASE FAMILY MEMBER"/>
    <property type="match status" value="1"/>
</dbReference>
<dbReference type="PANTHER" id="PTHR10357:SF219">
    <property type="entry name" value="MALTOSE ALPHA-D-GLUCOSYLTRANSFERASE"/>
    <property type="match status" value="1"/>
</dbReference>
<gene>
    <name evidence="2" type="ORF">C900_00462</name>
</gene>
<evidence type="ECO:0000259" key="1">
    <source>
        <dbReference type="SMART" id="SM00642"/>
    </source>
</evidence>
<dbReference type="InterPro" id="IPR006047">
    <property type="entry name" value="GH13_cat_dom"/>
</dbReference>
<dbReference type="AlphaFoldDB" id="L8JJF0"/>
<name>L8JJF0_9BACT</name>
<dbReference type="eggNOG" id="COG0366">
    <property type="taxonomic scope" value="Bacteria"/>
</dbReference>
<dbReference type="RefSeq" id="WP_009583381.1">
    <property type="nucleotide sequence ID" value="NZ_AMZN01000117.1"/>
</dbReference>
<evidence type="ECO:0000313" key="2">
    <source>
        <dbReference type="EMBL" id="ELR68363.1"/>
    </source>
</evidence>
<dbReference type="Gene3D" id="3.90.400.10">
    <property type="entry name" value="Oligo-1,6-glucosidase, Domain 2"/>
    <property type="match status" value="1"/>
</dbReference>